<dbReference type="OrthoDB" id="75169at2759"/>
<name>A0A9P6I5M0_9PEZI</name>
<organism evidence="2 3">
    <name type="scientific">Colletotrichum karsti</name>
    <dbReference type="NCBI Taxonomy" id="1095194"/>
    <lineage>
        <taxon>Eukaryota</taxon>
        <taxon>Fungi</taxon>
        <taxon>Dikarya</taxon>
        <taxon>Ascomycota</taxon>
        <taxon>Pezizomycotina</taxon>
        <taxon>Sordariomycetes</taxon>
        <taxon>Hypocreomycetidae</taxon>
        <taxon>Glomerellales</taxon>
        <taxon>Glomerellaceae</taxon>
        <taxon>Colletotrichum</taxon>
        <taxon>Colletotrichum boninense species complex</taxon>
    </lineage>
</organism>
<dbReference type="AlphaFoldDB" id="A0A9P6I5M0"/>
<dbReference type="PIRSF" id="PIRSF016184">
    <property type="entry name" value="PhzC_PhzF"/>
    <property type="match status" value="1"/>
</dbReference>
<dbReference type="NCBIfam" id="TIGR00654">
    <property type="entry name" value="PhzF_family"/>
    <property type="match status" value="1"/>
</dbReference>
<dbReference type="RefSeq" id="XP_038746140.1">
    <property type="nucleotide sequence ID" value="XM_038888804.1"/>
</dbReference>
<dbReference type="GeneID" id="62161878"/>
<proteinExistence type="predicted"/>
<dbReference type="PANTHER" id="PTHR13774:SF32">
    <property type="entry name" value="ANTISENSE-ENHANCING SEQUENCE 1"/>
    <property type="match status" value="1"/>
</dbReference>
<accession>A0A9P6I5M0</accession>
<dbReference type="Proteomes" id="UP000781932">
    <property type="component" value="Unassembled WGS sequence"/>
</dbReference>
<dbReference type="Pfam" id="PF02567">
    <property type="entry name" value="PhzC-PhzF"/>
    <property type="match status" value="1"/>
</dbReference>
<dbReference type="EMBL" id="JAATWM020000017">
    <property type="protein sequence ID" value="KAF9876679.1"/>
    <property type="molecule type" value="Genomic_DNA"/>
</dbReference>
<dbReference type="Gene3D" id="3.10.310.10">
    <property type="entry name" value="Diaminopimelate Epimerase, Chain A, domain 1"/>
    <property type="match status" value="2"/>
</dbReference>
<evidence type="ECO:0000313" key="3">
    <source>
        <dbReference type="Proteomes" id="UP000781932"/>
    </source>
</evidence>
<reference evidence="2" key="1">
    <citation type="submission" date="2020-03" db="EMBL/GenBank/DDBJ databases">
        <authorList>
            <person name="He L."/>
        </authorList>
    </citation>
    <scope>NUCLEOTIDE SEQUENCE</scope>
    <source>
        <strain evidence="2">CkLH20</strain>
    </source>
</reference>
<evidence type="ECO:0000313" key="2">
    <source>
        <dbReference type="EMBL" id="KAF9876679.1"/>
    </source>
</evidence>
<protein>
    <submittedName>
        <fullName evidence="2">Phenazine biosynthesis-like protein</fullName>
    </submittedName>
</protein>
<sequence>MTTLPFTTLDVFTQTPFKGNPLAVVTIPVGVNLSQDQKQAIAREFNLSETTFVHDVADPATTSERRFDIFTREAEIPFAGHPTIGTAAFLYSRGVRTLIAKAGPITIEPMANRALRAAIPYNVRLHQNRLPVPDPASFPVSQAEVAKAEGGSPLFSIVNGMAFALIELPSLEALGAVQFGAMPELPKELLDDGWNAGWVTRRYYFIRIAAENLNGRAVYKIRTRMVRRSMEDPATGSAACALASYLSLHELKDKSITFEITQGVEMGRDSDILIDTEVGSDENGIRKLEALHLGGKAVEVMSGSITARFEASQ</sequence>
<dbReference type="GO" id="GO:0016853">
    <property type="term" value="F:isomerase activity"/>
    <property type="evidence" value="ECO:0007669"/>
    <property type="project" value="TreeGrafter"/>
</dbReference>
<dbReference type="GO" id="GO:0005737">
    <property type="term" value="C:cytoplasm"/>
    <property type="evidence" value="ECO:0007669"/>
    <property type="project" value="TreeGrafter"/>
</dbReference>
<dbReference type="SUPFAM" id="SSF54506">
    <property type="entry name" value="Diaminopimelate epimerase-like"/>
    <property type="match status" value="1"/>
</dbReference>
<keyword evidence="3" id="KW-1185">Reference proteome</keyword>
<dbReference type="InterPro" id="IPR003719">
    <property type="entry name" value="Phenazine_PhzF-like"/>
</dbReference>
<comment type="caution">
    <text evidence="2">The sequence shown here is derived from an EMBL/GenBank/DDBJ whole genome shotgun (WGS) entry which is preliminary data.</text>
</comment>
<evidence type="ECO:0000256" key="1">
    <source>
        <dbReference type="PIRSR" id="PIRSR016184-1"/>
    </source>
</evidence>
<reference evidence="2" key="2">
    <citation type="submission" date="2020-11" db="EMBL/GenBank/DDBJ databases">
        <title>Whole genome sequencing of Colletotrichum sp.</title>
        <authorList>
            <person name="Li H."/>
        </authorList>
    </citation>
    <scope>NUCLEOTIDE SEQUENCE</scope>
    <source>
        <strain evidence="2">CkLH20</strain>
    </source>
</reference>
<gene>
    <name evidence="2" type="ORF">CkaCkLH20_06087</name>
</gene>
<dbReference type="PANTHER" id="PTHR13774">
    <property type="entry name" value="PHENAZINE BIOSYNTHESIS PROTEIN"/>
    <property type="match status" value="1"/>
</dbReference>
<feature type="active site" evidence="1">
    <location>
        <position position="49"/>
    </location>
</feature>